<accession>A0A0N1IM63</accession>
<dbReference type="VEuPathDB" id="TriTrypDB:Lsey_0021_0220"/>
<dbReference type="EMBL" id="LJSK01000021">
    <property type="protein sequence ID" value="KPI89553.1"/>
    <property type="molecule type" value="Genomic_DNA"/>
</dbReference>
<dbReference type="GO" id="GO:0030906">
    <property type="term" value="C:retromer, cargo-selective complex"/>
    <property type="evidence" value="ECO:0007669"/>
    <property type="project" value="InterPro"/>
</dbReference>
<dbReference type="InterPro" id="IPR005378">
    <property type="entry name" value="Vps35"/>
</dbReference>
<gene>
    <name evidence="7" type="ORF">ABL78_1321</name>
</gene>
<feature type="region of interest" description="Disordered" evidence="6">
    <location>
        <begin position="249"/>
        <end position="281"/>
    </location>
</feature>
<comment type="similarity">
    <text evidence="2">Belongs to the VPS35 family.</text>
</comment>
<feature type="compositionally biased region" description="Basic and acidic residues" evidence="6">
    <location>
        <begin position="817"/>
        <end position="826"/>
    </location>
</feature>
<keyword evidence="8" id="KW-1185">Reference proteome</keyword>
<keyword evidence="3" id="KW-0813">Transport</keyword>
<keyword evidence="4" id="KW-0653">Protein transport</keyword>
<dbReference type="GO" id="GO:0042147">
    <property type="term" value="P:retrograde transport, endosome to Golgi"/>
    <property type="evidence" value="ECO:0007669"/>
    <property type="project" value="InterPro"/>
</dbReference>
<dbReference type="Proteomes" id="UP000038009">
    <property type="component" value="Unassembled WGS sequence"/>
</dbReference>
<dbReference type="GO" id="GO:0006886">
    <property type="term" value="P:intracellular protein transport"/>
    <property type="evidence" value="ECO:0007669"/>
    <property type="project" value="TreeGrafter"/>
</dbReference>
<feature type="region of interest" description="Disordered" evidence="6">
    <location>
        <begin position="778"/>
        <end position="826"/>
    </location>
</feature>
<evidence type="ECO:0000256" key="1">
    <source>
        <dbReference type="ARBA" id="ARBA00004170"/>
    </source>
</evidence>
<name>A0A0N1IM63_LEPSE</name>
<dbReference type="PANTHER" id="PTHR11099">
    <property type="entry name" value="VACUOLAR SORTING PROTEIN 35"/>
    <property type="match status" value="1"/>
</dbReference>
<evidence type="ECO:0000256" key="2">
    <source>
        <dbReference type="ARBA" id="ARBA00006536"/>
    </source>
</evidence>
<dbReference type="InterPro" id="IPR016024">
    <property type="entry name" value="ARM-type_fold"/>
</dbReference>
<feature type="compositionally biased region" description="Low complexity" evidence="6">
    <location>
        <begin position="259"/>
        <end position="274"/>
    </location>
</feature>
<dbReference type="Pfam" id="PF03635">
    <property type="entry name" value="Vps35"/>
    <property type="match status" value="2"/>
</dbReference>
<feature type="compositionally biased region" description="Low complexity" evidence="6">
    <location>
        <begin position="545"/>
        <end position="557"/>
    </location>
</feature>
<evidence type="ECO:0000256" key="4">
    <source>
        <dbReference type="ARBA" id="ARBA00022927"/>
    </source>
</evidence>
<comment type="caution">
    <text evidence="7">The sequence shown here is derived from an EMBL/GenBank/DDBJ whole genome shotgun (WGS) entry which is preliminary data.</text>
</comment>
<dbReference type="OMA" id="FYTAKMG"/>
<dbReference type="Gene3D" id="1.25.40.660">
    <property type="entry name" value="Vacuolar protein sorting-associated protein 35, helical subcomplex Vps35-C"/>
    <property type="match status" value="2"/>
</dbReference>
<evidence type="ECO:0000256" key="5">
    <source>
        <dbReference type="ARBA" id="ARBA00023136"/>
    </source>
</evidence>
<dbReference type="InterPro" id="IPR042491">
    <property type="entry name" value="Vps35_C"/>
</dbReference>
<organism evidence="7 8">
    <name type="scientific">Leptomonas seymouri</name>
    <dbReference type="NCBI Taxonomy" id="5684"/>
    <lineage>
        <taxon>Eukaryota</taxon>
        <taxon>Discoba</taxon>
        <taxon>Euglenozoa</taxon>
        <taxon>Kinetoplastea</taxon>
        <taxon>Metakinetoplastina</taxon>
        <taxon>Trypanosomatida</taxon>
        <taxon>Trypanosomatidae</taxon>
        <taxon>Leishmaniinae</taxon>
        <taxon>Leptomonas</taxon>
    </lineage>
</organism>
<dbReference type="SUPFAM" id="SSF48371">
    <property type="entry name" value="ARM repeat"/>
    <property type="match status" value="1"/>
</dbReference>
<evidence type="ECO:0000313" key="8">
    <source>
        <dbReference type="Proteomes" id="UP000038009"/>
    </source>
</evidence>
<dbReference type="AlphaFoldDB" id="A0A0N1IM63"/>
<evidence type="ECO:0000256" key="6">
    <source>
        <dbReference type="SAM" id="MobiDB-lite"/>
    </source>
</evidence>
<dbReference type="GO" id="GO:0005829">
    <property type="term" value="C:cytosol"/>
    <property type="evidence" value="ECO:0007669"/>
    <property type="project" value="GOC"/>
</dbReference>
<keyword evidence="5" id="KW-0472">Membrane</keyword>
<proteinExistence type="inferred from homology"/>
<comment type="subcellular location">
    <subcellularLocation>
        <location evidence="1">Membrane</location>
        <topology evidence="1">Peripheral membrane protein</topology>
    </subcellularLocation>
</comment>
<feature type="compositionally biased region" description="Low complexity" evidence="6">
    <location>
        <begin position="504"/>
        <end position="519"/>
    </location>
</feature>
<protein>
    <submittedName>
        <fullName evidence="7">Vacuolar sorting-associated-like protein</fullName>
    </submittedName>
</protein>
<feature type="region of interest" description="Disordered" evidence="6">
    <location>
        <begin position="493"/>
        <end position="557"/>
    </location>
</feature>
<dbReference type="OrthoDB" id="10258141at2759"/>
<evidence type="ECO:0000256" key="3">
    <source>
        <dbReference type="ARBA" id="ARBA00022448"/>
    </source>
</evidence>
<sequence length="1102" mass="119485">MAFSMPTETDGASEPVLILRGSVLTAAEEQKKWAQEALQAVKSKAAVMQQCIDKSKGLCRVVRAAAQVLDELRTNLLEPQNYYELYMSVFSVMEVFAAYLEDTYRAGQHTLEDIYEQVQYCGYIVPRLYLLTAAGAVYIKVGEQPALEIMRDLVEMCKGVQHPTRGLFLRHFLLTMMKGKLPGDPGQPVNEDPHSEAGGTVVDAANLLVQNFREMNWLWIRMEAGSYVNRNGGSTNSVSMSTLSTQQAVGARLASPHRSPSGASPNSPRSPAASEQPSLRGAQRTLQERRAMCVLVGMNLVRISQLDGITREVYTATLLPQLLSIMVRYCEPLAQQYLFEVLIQVLPDEFHLFSIDQLFDAISRVVHGVDVPSLLRSLIERLCKYAMYVQDGLADVSSPEERTRLRDLLPILLDRLSGMPVSYRAQIRSPNVIKRTSAIPPPTPMLLGAYVSAARPLLAVALTLYSTSSTRRTMALSSIVDVVAAKFAAASAAGADSGNDPNNSSGASTEAVTAAAADSHTQREADTTEPEDEGRRDGCTKRSTANSAKPSSSSSKSKNAAASSAAASFNPIGISPAAALAASQFLVYIITECCASVAEVLSMEGIESLTASLPFLERRDVAMAVCDVALRGSTGAPLIPVFCKAAAAASAGTVALKPAAVITAPPPHARPITALEDVARLFELLDPLLVDQPDTPSDPQLIYKYNPQAAFIDEQNYVCRVLNLLSSDDPSVYMKMLTGLRKLLLLGGARRIPLTYPTLIALHRRAALRLHSQYMTAVKSTKRNKSPDAVRPPPEAGVEAEGGRETGEAESPSSPPSKEDTSAEAAEKAATAAYTKSIRKCFTHLYSGDSKSVLEVYATEMPLPALSEYVSCALTADVCEQSETSYTLFAEALTLYDSQVNDTSDQVNALIGFVNALAQMREISEENYEVLAAKVCQYASKLLKKQDQSQLIAVCASLFAKKQLSQENRQRVQECLCRAMKLAGQVLALPQLHLYVQLLNVFLHFYTAKMGYLVSVDLLNELVEKINEASEAQREAVAGAVANPVEEAEVEAQEGGAGSSVTAASTEEASATFARIRLVYRNITKYIRSRQAAEEKWNAIEV</sequence>
<reference evidence="7 8" key="1">
    <citation type="journal article" date="2015" name="PLoS Pathog.">
        <title>Leptomonas seymouri: Adaptations to the Dixenous Life Cycle Analyzed by Genome Sequencing, Transcriptome Profiling and Co-infection with Leishmania donovani.</title>
        <authorList>
            <person name="Kraeva N."/>
            <person name="Butenko A."/>
            <person name="Hlavacova J."/>
            <person name="Kostygov A."/>
            <person name="Myskova J."/>
            <person name="Grybchuk D."/>
            <person name="Lestinova T."/>
            <person name="Votypka J."/>
            <person name="Volf P."/>
            <person name="Opperdoes F."/>
            <person name="Flegontov P."/>
            <person name="Lukes J."/>
            <person name="Yurchenko V."/>
        </authorList>
    </citation>
    <scope>NUCLEOTIDE SEQUENCE [LARGE SCALE GENOMIC DNA]</scope>
    <source>
        <strain evidence="7 8">ATCC 30220</strain>
    </source>
</reference>
<dbReference type="PANTHER" id="PTHR11099:SF0">
    <property type="entry name" value="VACUOLAR PROTEIN SORTING-ASSOCIATED PROTEIN 35"/>
    <property type="match status" value="1"/>
</dbReference>
<evidence type="ECO:0000313" key="7">
    <source>
        <dbReference type="EMBL" id="KPI89553.1"/>
    </source>
</evidence>
<dbReference type="GO" id="GO:0005770">
    <property type="term" value="C:late endosome"/>
    <property type="evidence" value="ECO:0007669"/>
    <property type="project" value="TreeGrafter"/>
</dbReference>